<dbReference type="Proteomes" id="UP000663834">
    <property type="component" value="Unassembled WGS sequence"/>
</dbReference>
<dbReference type="EMBL" id="CAJNRG010000045">
    <property type="protein sequence ID" value="CAF1951534.1"/>
    <property type="molecule type" value="Genomic_DNA"/>
</dbReference>
<comment type="caution">
    <text evidence="2">The sequence shown here is derived from an EMBL/GenBank/DDBJ whole genome shotgun (WGS) entry which is preliminary data.</text>
</comment>
<evidence type="ECO:0000313" key="5">
    <source>
        <dbReference type="Proteomes" id="UP000663855"/>
    </source>
</evidence>
<dbReference type="EMBL" id="CAJNOV010009576">
    <property type="protein sequence ID" value="CAF1371615.1"/>
    <property type="molecule type" value="Genomic_DNA"/>
</dbReference>
<organism evidence="2 5">
    <name type="scientific">Rotaria magnacalcarata</name>
    <dbReference type="NCBI Taxonomy" id="392030"/>
    <lineage>
        <taxon>Eukaryota</taxon>
        <taxon>Metazoa</taxon>
        <taxon>Spiralia</taxon>
        <taxon>Gnathifera</taxon>
        <taxon>Rotifera</taxon>
        <taxon>Eurotatoria</taxon>
        <taxon>Bdelloidea</taxon>
        <taxon>Philodinida</taxon>
        <taxon>Philodinidae</taxon>
        <taxon>Rotaria</taxon>
    </lineage>
</organism>
<sequence>MLLLLIMKITLLSIHVKIYVIIGKWKFVWFPARTEILAPSIVENLNNKLPNYEISQDGVSQTSQGC</sequence>
<dbReference type="Proteomes" id="UP000663887">
    <property type="component" value="Unassembled WGS sequence"/>
</dbReference>
<accession>A0A815IXI2</accession>
<evidence type="ECO:0000313" key="4">
    <source>
        <dbReference type="EMBL" id="CAF1951534.1"/>
    </source>
</evidence>
<protein>
    <submittedName>
        <fullName evidence="2">Uncharacterized protein</fullName>
    </submittedName>
</protein>
<proteinExistence type="predicted"/>
<name>A0A815IXI2_9BILA</name>
<dbReference type="AlphaFoldDB" id="A0A815IXI2"/>
<reference evidence="2" key="1">
    <citation type="submission" date="2021-02" db="EMBL/GenBank/DDBJ databases">
        <authorList>
            <person name="Nowell W R."/>
        </authorList>
    </citation>
    <scope>NUCLEOTIDE SEQUENCE</scope>
</reference>
<keyword evidence="1" id="KW-0732">Signal</keyword>
<evidence type="ECO:0000313" key="2">
    <source>
        <dbReference type="EMBL" id="CAF1371615.1"/>
    </source>
</evidence>
<gene>
    <name evidence="2" type="ORF">CJN711_LOCUS20473</name>
    <name evidence="3" type="ORF">KQP761_LOCUS23852</name>
    <name evidence="4" type="ORF">XDN619_LOCUS946</name>
</gene>
<dbReference type="Proteomes" id="UP000663855">
    <property type="component" value="Unassembled WGS sequence"/>
</dbReference>
<evidence type="ECO:0000313" key="3">
    <source>
        <dbReference type="EMBL" id="CAF1614730.1"/>
    </source>
</evidence>
<feature type="chain" id="PRO_5035605707" evidence="1">
    <location>
        <begin position="19"/>
        <end position="66"/>
    </location>
</feature>
<feature type="signal peptide" evidence="1">
    <location>
        <begin position="1"/>
        <end position="18"/>
    </location>
</feature>
<dbReference type="EMBL" id="CAJNOW010012794">
    <property type="protein sequence ID" value="CAF1614730.1"/>
    <property type="molecule type" value="Genomic_DNA"/>
</dbReference>
<evidence type="ECO:0000256" key="1">
    <source>
        <dbReference type="SAM" id="SignalP"/>
    </source>
</evidence>